<keyword evidence="3" id="KW-1185">Reference proteome</keyword>
<reference evidence="2" key="2">
    <citation type="submission" date="2022-10" db="EMBL/GenBank/DDBJ databases">
        <authorList>
            <consortium name="ENA_rothamsted_submissions"/>
            <consortium name="culmorum"/>
            <person name="King R."/>
        </authorList>
    </citation>
    <scope>NUCLEOTIDE SEQUENCE</scope>
</reference>
<evidence type="ECO:0000313" key="2">
    <source>
        <dbReference type="EMBL" id="CAG9816343.1"/>
    </source>
</evidence>
<dbReference type="AlphaFoldDB" id="A0A9N9SFJ9"/>
<proteinExistence type="predicted"/>
<dbReference type="SUPFAM" id="SSF46579">
    <property type="entry name" value="Prefoldin"/>
    <property type="match status" value="1"/>
</dbReference>
<keyword evidence="1" id="KW-0175">Coiled coil</keyword>
<dbReference type="InterPro" id="IPR009053">
    <property type="entry name" value="Prefoldin"/>
</dbReference>
<sequence length="175" mass="20915">MESMDTEDISKKIKVYENFLQDRLKKDLKEIEKILDDKSTKYNEWEDVKQVVKTVCEFKEKDRDMKVMFDLGQGTMASGEISDYERTYINIGLGYMLEMDCKEADGYADIRLRLLKKEIDHFRKMAVDIKVFPNKIQKRKLDLWLNRDKQRFAKNTNNSCARTARLSFRQLRFSK</sequence>
<name>A0A9N9SFJ9_PHACE</name>
<dbReference type="EMBL" id="OU896719">
    <property type="protein sequence ID" value="CAG9816343.1"/>
    <property type="molecule type" value="Genomic_DNA"/>
</dbReference>
<feature type="coiled-coil region" evidence="1">
    <location>
        <begin position="21"/>
        <end position="48"/>
    </location>
</feature>
<organism evidence="2 3">
    <name type="scientific">Phaedon cochleariae</name>
    <name type="common">Mustard beetle</name>
    <dbReference type="NCBI Taxonomy" id="80249"/>
    <lineage>
        <taxon>Eukaryota</taxon>
        <taxon>Metazoa</taxon>
        <taxon>Ecdysozoa</taxon>
        <taxon>Arthropoda</taxon>
        <taxon>Hexapoda</taxon>
        <taxon>Insecta</taxon>
        <taxon>Pterygota</taxon>
        <taxon>Neoptera</taxon>
        <taxon>Endopterygota</taxon>
        <taxon>Coleoptera</taxon>
        <taxon>Polyphaga</taxon>
        <taxon>Cucujiformia</taxon>
        <taxon>Chrysomeloidea</taxon>
        <taxon>Chrysomelidae</taxon>
        <taxon>Chrysomelinae</taxon>
        <taxon>Chrysomelini</taxon>
        <taxon>Phaedon</taxon>
    </lineage>
</organism>
<dbReference type="OrthoDB" id="433124at2759"/>
<dbReference type="Proteomes" id="UP001153737">
    <property type="component" value="Chromosome 13"/>
</dbReference>
<reference evidence="2" key="1">
    <citation type="submission" date="2022-01" db="EMBL/GenBank/DDBJ databases">
        <authorList>
            <person name="King R."/>
        </authorList>
    </citation>
    <scope>NUCLEOTIDE SEQUENCE</scope>
</reference>
<gene>
    <name evidence="2" type="ORF">PHAECO_LOCUS3708</name>
</gene>
<evidence type="ECO:0000256" key="1">
    <source>
        <dbReference type="SAM" id="Coils"/>
    </source>
</evidence>
<dbReference type="CDD" id="cd23158">
    <property type="entry name" value="Prefoldin_UXT"/>
    <property type="match status" value="1"/>
</dbReference>
<protein>
    <submittedName>
        <fullName evidence="2">Uncharacterized protein</fullName>
    </submittedName>
</protein>
<dbReference type="Gene3D" id="1.10.287.370">
    <property type="match status" value="1"/>
</dbReference>
<evidence type="ECO:0000313" key="3">
    <source>
        <dbReference type="Proteomes" id="UP001153737"/>
    </source>
</evidence>
<dbReference type="InterPro" id="IPR004127">
    <property type="entry name" value="Prefoldin_subunit_alpha"/>
</dbReference>
<dbReference type="Pfam" id="PF02996">
    <property type="entry name" value="Prefoldin"/>
    <property type="match status" value="1"/>
</dbReference>
<accession>A0A9N9SFJ9</accession>